<dbReference type="CDD" id="cd00082">
    <property type="entry name" value="HisKA"/>
    <property type="match status" value="1"/>
</dbReference>
<reference evidence="11" key="1">
    <citation type="journal article" date="2014" name="Front. Microbiol.">
        <title>High frequency of phylogenetically diverse reductive dehalogenase-homologous genes in deep subseafloor sedimentary metagenomes.</title>
        <authorList>
            <person name="Kawai M."/>
            <person name="Futagami T."/>
            <person name="Toyoda A."/>
            <person name="Takaki Y."/>
            <person name="Nishi S."/>
            <person name="Hori S."/>
            <person name="Arai W."/>
            <person name="Tsubouchi T."/>
            <person name="Morono Y."/>
            <person name="Uchiyama I."/>
            <person name="Ito T."/>
            <person name="Fujiyama A."/>
            <person name="Inagaki F."/>
            <person name="Takami H."/>
        </authorList>
    </citation>
    <scope>NUCLEOTIDE SEQUENCE</scope>
    <source>
        <strain evidence="11">Expedition CK06-06</strain>
    </source>
</reference>
<protein>
    <recommendedName>
        <fullName evidence="2">histidine kinase</fullName>
        <ecNumber evidence="2">2.7.13.3</ecNumber>
    </recommendedName>
</protein>
<dbReference type="Pfam" id="PF00512">
    <property type="entry name" value="HisKA"/>
    <property type="match status" value="1"/>
</dbReference>
<dbReference type="InterPro" id="IPR036097">
    <property type="entry name" value="HisK_dim/P_sf"/>
</dbReference>
<evidence type="ECO:0000256" key="9">
    <source>
        <dbReference type="SAM" id="Coils"/>
    </source>
</evidence>
<comment type="catalytic activity">
    <reaction evidence="1">
        <text>ATP + protein L-histidine = ADP + protein N-phospho-L-histidine.</text>
        <dbReference type="EC" id="2.7.13.3"/>
    </reaction>
</comment>
<evidence type="ECO:0000256" key="3">
    <source>
        <dbReference type="ARBA" id="ARBA00022553"/>
    </source>
</evidence>
<evidence type="ECO:0000259" key="10">
    <source>
        <dbReference type="PROSITE" id="PS50109"/>
    </source>
</evidence>
<feature type="coiled-coil region" evidence="9">
    <location>
        <begin position="99"/>
        <end position="164"/>
    </location>
</feature>
<keyword evidence="7" id="KW-0067">ATP-binding</keyword>
<dbReference type="InterPro" id="IPR003661">
    <property type="entry name" value="HisK_dim/P_dom"/>
</dbReference>
<dbReference type="EMBL" id="BART01020050">
    <property type="protein sequence ID" value="GAG99476.1"/>
    <property type="molecule type" value="Genomic_DNA"/>
</dbReference>
<name>X1DSW4_9ZZZZ</name>
<dbReference type="GO" id="GO:0000155">
    <property type="term" value="F:phosphorelay sensor kinase activity"/>
    <property type="evidence" value="ECO:0007669"/>
    <property type="project" value="InterPro"/>
</dbReference>
<dbReference type="EC" id="2.7.13.3" evidence="2"/>
<keyword evidence="4" id="KW-0808">Transferase</keyword>
<dbReference type="GO" id="GO:0005524">
    <property type="term" value="F:ATP binding"/>
    <property type="evidence" value="ECO:0007669"/>
    <property type="project" value="UniProtKB-KW"/>
</dbReference>
<keyword evidence="8" id="KW-0902">Two-component regulatory system</keyword>
<dbReference type="InterPro" id="IPR036890">
    <property type="entry name" value="HATPase_C_sf"/>
</dbReference>
<accession>X1DSW4</accession>
<gene>
    <name evidence="11" type="ORF">S01H4_37338</name>
</gene>
<dbReference type="Gene3D" id="3.30.565.10">
    <property type="entry name" value="Histidine kinase-like ATPase, C-terminal domain"/>
    <property type="match status" value="1"/>
</dbReference>
<proteinExistence type="predicted"/>
<evidence type="ECO:0000256" key="6">
    <source>
        <dbReference type="ARBA" id="ARBA00022777"/>
    </source>
</evidence>
<dbReference type="PROSITE" id="PS50109">
    <property type="entry name" value="HIS_KIN"/>
    <property type="match status" value="1"/>
</dbReference>
<dbReference type="PANTHER" id="PTHR45339">
    <property type="entry name" value="HYBRID SIGNAL TRANSDUCTION HISTIDINE KINASE J"/>
    <property type="match status" value="1"/>
</dbReference>
<keyword evidence="9" id="KW-0175">Coiled coil</keyword>
<evidence type="ECO:0000256" key="8">
    <source>
        <dbReference type="ARBA" id="ARBA00023012"/>
    </source>
</evidence>
<feature type="non-terminal residue" evidence="11">
    <location>
        <position position="1"/>
    </location>
</feature>
<feature type="domain" description="Histidine kinase" evidence="10">
    <location>
        <begin position="171"/>
        <end position="293"/>
    </location>
</feature>
<dbReference type="PANTHER" id="PTHR45339:SF1">
    <property type="entry name" value="HYBRID SIGNAL TRANSDUCTION HISTIDINE KINASE J"/>
    <property type="match status" value="1"/>
</dbReference>
<dbReference type="SMART" id="SM00388">
    <property type="entry name" value="HisKA"/>
    <property type="match status" value="1"/>
</dbReference>
<evidence type="ECO:0000256" key="2">
    <source>
        <dbReference type="ARBA" id="ARBA00012438"/>
    </source>
</evidence>
<sequence length="293" mass="32713">VSEISRLGSDGEEGINISVALDSMGGRRGLSMTFLSRGGVTRLPVAKTFFDAFDIDRTEEKIFRIKTFRYLPDSTFRPSGAFIEIQRQRLARPSRIELLNDLKERNAELKARAAELREAKQVAEDANEILQLRLNELADARLAMLNMMKDLDVARNEAEDATKAKSDFLANMSHEIRTPMNAIIGMAHLALKTDLNAKQHDYLKKVDISAKSLLGIINDILDFSKIEAGKMDMESVDFQLEDTLDNISTLVGIKTQEKGLELLFKTDPSVPRALVGDPLRLGQILISMSSWSS</sequence>
<evidence type="ECO:0000256" key="4">
    <source>
        <dbReference type="ARBA" id="ARBA00022679"/>
    </source>
</evidence>
<dbReference type="SUPFAM" id="SSF55874">
    <property type="entry name" value="ATPase domain of HSP90 chaperone/DNA topoisomerase II/histidine kinase"/>
    <property type="match status" value="1"/>
</dbReference>
<evidence type="ECO:0000256" key="1">
    <source>
        <dbReference type="ARBA" id="ARBA00000085"/>
    </source>
</evidence>
<evidence type="ECO:0000256" key="7">
    <source>
        <dbReference type="ARBA" id="ARBA00022840"/>
    </source>
</evidence>
<dbReference type="AlphaFoldDB" id="X1DSW4"/>
<evidence type="ECO:0000313" key="11">
    <source>
        <dbReference type="EMBL" id="GAG99476.1"/>
    </source>
</evidence>
<dbReference type="InterPro" id="IPR005467">
    <property type="entry name" value="His_kinase_dom"/>
</dbReference>
<keyword evidence="6" id="KW-0418">Kinase</keyword>
<feature type="non-terminal residue" evidence="11">
    <location>
        <position position="293"/>
    </location>
</feature>
<organism evidence="11">
    <name type="scientific">marine sediment metagenome</name>
    <dbReference type="NCBI Taxonomy" id="412755"/>
    <lineage>
        <taxon>unclassified sequences</taxon>
        <taxon>metagenomes</taxon>
        <taxon>ecological metagenomes</taxon>
    </lineage>
</organism>
<keyword evidence="5" id="KW-0547">Nucleotide-binding</keyword>
<dbReference type="SUPFAM" id="SSF47384">
    <property type="entry name" value="Homodimeric domain of signal transducing histidine kinase"/>
    <property type="match status" value="1"/>
</dbReference>
<dbReference type="FunFam" id="1.10.287.130:FF:000002">
    <property type="entry name" value="Two-component osmosensing histidine kinase"/>
    <property type="match status" value="1"/>
</dbReference>
<dbReference type="Gene3D" id="1.10.287.130">
    <property type="match status" value="1"/>
</dbReference>
<comment type="caution">
    <text evidence="11">The sequence shown here is derived from an EMBL/GenBank/DDBJ whole genome shotgun (WGS) entry which is preliminary data.</text>
</comment>
<keyword evidence="3" id="KW-0597">Phosphoprotein</keyword>
<evidence type="ECO:0000256" key="5">
    <source>
        <dbReference type="ARBA" id="ARBA00022741"/>
    </source>
</evidence>